<evidence type="ECO:0000313" key="1">
    <source>
        <dbReference type="EMBL" id="XCD08480.1"/>
    </source>
</evidence>
<name>A0AAU8B7Z8_9VIRU</name>
<sequence length="67" mass="8207">MKVKKMSDNRKDKIQRSIHIDIKMNEKILKHREFLQRQECDIVAYQTAIKDLIEAGFKWYQILEDRK</sequence>
<protein>
    <submittedName>
        <fullName evidence="1">Uncharacterized protein</fullName>
    </submittedName>
</protein>
<reference evidence="1" key="1">
    <citation type="submission" date="2024-03" db="EMBL/GenBank/DDBJ databases">
        <title>Diverse circular DNA viruses in blood, oral, and fecal samples of captive lemurs.</title>
        <authorList>
            <person name="Paietta E.N."/>
            <person name="Kraberger S."/>
            <person name="Lund M.C."/>
            <person name="Custer J.M."/>
            <person name="Vargas K.M."/>
            <person name="Ehmke E.E."/>
            <person name="Yoder A.D."/>
            <person name="Varsani A."/>
        </authorList>
    </citation>
    <scope>NUCLEOTIDE SEQUENCE</scope>
    <source>
        <strain evidence="1">Duke_30FF_1465</strain>
    </source>
</reference>
<dbReference type="EMBL" id="PP511878">
    <property type="protein sequence ID" value="XCD08480.1"/>
    <property type="molecule type" value="Genomic_DNA"/>
</dbReference>
<proteinExistence type="predicted"/>
<accession>A0AAU8B7Z8</accession>
<organism evidence="1">
    <name type="scientific">Dulem virus 205</name>
    <dbReference type="NCBI Taxonomy" id="3145682"/>
    <lineage>
        <taxon>Viruses</taxon>
        <taxon>Monodnaviria</taxon>
        <taxon>Sangervirae</taxon>
        <taxon>Phixviricota</taxon>
        <taxon>Malgrandaviricetes</taxon>
        <taxon>Petitvirales</taxon>
        <taxon>Microviridae</taxon>
        <taxon>Microvirus</taxon>
    </lineage>
</organism>